<gene>
    <name evidence="2" type="ORF">MNBD_BACTEROID06-41</name>
</gene>
<dbReference type="InterPro" id="IPR041561">
    <property type="entry name" value="PglD_N"/>
</dbReference>
<dbReference type="InterPro" id="IPR020019">
    <property type="entry name" value="AcTrfase_PglD-like"/>
</dbReference>
<evidence type="ECO:0000259" key="1">
    <source>
        <dbReference type="Pfam" id="PF17836"/>
    </source>
</evidence>
<dbReference type="Gene3D" id="2.160.10.10">
    <property type="entry name" value="Hexapeptide repeat proteins"/>
    <property type="match status" value="1"/>
</dbReference>
<accession>A0A3B0UTM5</accession>
<reference evidence="2" key="1">
    <citation type="submission" date="2018-06" db="EMBL/GenBank/DDBJ databases">
        <authorList>
            <person name="Zhirakovskaya E."/>
        </authorList>
    </citation>
    <scope>NUCLEOTIDE SEQUENCE</scope>
</reference>
<sequence length="208" mass="22756">MEEFYIIGAGGFAKEVHWLLKSVHGKRFNFKGYIDRENSLMKDEIIISEKLFFLKKKPNDKIKLFLGIGNPQQAKTVLPKYSKYNFPNAIHPSYKADTSNINIGIGNIITAGVVHTTDITIGDFNIFNLNSTVGHDTEIGSYNVFNPSCNISGGCSIGNGNLFGTNSTVLQYINIKNDSVIGAAALLTKDVSSNKLLVGVPAKIIKNI</sequence>
<feature type="domain" description="PglD N-terminal" evidence="1">
    <location>
        <begin position="5"/>
        <end position="76"/>
    </location>
</feature>
<evidence type="ECO:0000313" key="2">
    <source>
        <dbReference type="EMBL" id="VAW28627.1"/>
    </source>
</evidence>
<dbReference type="InterPro" id="IPR011004">
    <property type="entry name" value="Trimer_LpxA-like_sf"/>
</dbReference>
<name>A0A3B0UTM5_9ZZZZ</name>
<dbReference type="InterPro" id="IPR050179">
    <property type="entry name" value="Trans_hexapeptide_repeat"/>
</dbReference>
<dbReference type="PANTHER" id="PTHR43300">
    <property type="entry name" value="ACETYLTRANSFERASE"/>
    <property type="match status" value="1"/>
</dbReference>
<protein>
    <recommendedName>
        <fullName evidence="1">PglD N-terminal domain-containing protein</fullName>
    </recommendedName>
</protein>
<dbReference type="AlphaFoldDB" id="A0A3B0UTM5"/>
<dbReference type="Pfam" id="PF17836">
    <property type="entry name" value="PglD_N"/>
    <property type="match status" value="1"/>
</dbReference>
<dbReference type="CDD" id="cd03360">
    <property type="entry name" value="LbH_AT_putative"/>
    <property type="match status" value="1"/>
</dbReference>
<dbReference type="Gene3D" id="3.40.50.20">
    <property type="match status" value="1"/>
</dbReference>
<dbReference type="PANTHER" id="PTHR43300:SF7">
    <property type="entry name" value="UDP-N-ACETYLBACILLOSAMINE N-ACETYLTRANSFERASE"/>
    <property type="match status" value="1"/>
</dbReference>
<proteinExistence type="predicted"/>
<dbReference type="SUPFAM" id="SSF51161">
    <property type="entry name" value="Trimeric LpxA-like enzymes"/>
    <property type="match status" value="1"/>
</dbReference>
<organism evidence="2">
    <name type="scientific">hydrothermal vent metagenome</name>
    <dbReference type="NCBI Taxonomy" id="652676"/>
    <lineage>
        <taxon>unclassified sequences</taxon>
        <taxon>metagenomes</taxon>
        <taxon>ecological metagenomes</taxon>
    </lineage>
</organism>
<dbReference type="EMBL" id="UOES01000428">
    <property type="protein sequence ID" value="VAW28627.1"/>
    <property type="molecule type" value="Genomic_DNA"/>
</dbReference>